<organism evidence="1 2">
    <name type="scientific">Trichostrongylus colubriformis</name>
    <name type="common">Black scour worm</name>
    <dbReference type="NCBI Taxonomy" id="6319"/>
    <lineage>
        <taxon>Eukaryota</taxon>
        <taxon>Metazoa</taxon>
        <taxon>Ecdysozoa</taxon>
        <taxon>Nematoda</taxon>
        <taxon>Chromadorea</taxon>
        <taxon>Rhabditida</taxon>
        <taxon>Rhabditina</taxon>
        <taxon>Rhabditomorpha</taxon>
        <taxon>Strongyloidea</taxon>
        <taxon>Trichostrongylidae</taxon>
        <taxon>Trichostrongylus</taxon>
    </lineage>
</organism>
<gene>
    <name evidence="1" type="ORF">GCK32_003059</name>
</gene>
<dbReference type="Proteomes" id="UP001331761">
    <property type="component" value="Unassembled WGS sequence"/>
</dbReference>
<keyword evidence="2" id="KW-1185">Reference proteome</keyword>
<dbReference type="SUPFAM" id="SSF52540">
    <property type="entry name" value="P-loop containing nucleoside triphosphate hydrolases"/>
    <property type="match status" value="1"/>
</dbReference>
<comment type="caution">
    <text evidence="1">The sequence shown here is derived from an EMBL/GenBank/DDBJ whole genome shotgun (WGS) entry which is preliminary data.</text>
</comment>
<sequence>MVLAETRTNLSCAIRFSEPPVSAQARDELYDLVRRFMRTNWSEAVSPMKVMNLTSRIKDWLTDRVNDFNNYATNTASAKRRMGRVFNVSCAALAALATMHDDTTVRWVTFTQPPGTMCPIRFDFVLRDMPHEAGRARGRMVDFWITGADHTTRMRVDSTFLDMDSRKLSVRVAGFTWNHVALVGLLSEHGQTQGDRRVIIGYVRLGKLTKSADAANEAVSRMLHNVECVEVGTVGHHILDNVYRKHPQTPPPLPTEGSQPPLPNLPDTFRSNQQLITLTQDQREALAPAMAGHPIAGINAAFGIGKTFLASVIAGLLIQAGEGPVIVTTTTNNGAAHFTNTLLAIEEFRSLRLLRYISETAFLDESPTTPADIHEIFESLEDQYDSVLNAEKRLLCSRFSMSNTPATPIAP</sequence>
<evidence type="ECO:0000313" key="1">
    <source>
        <dbReference type="EMBL" id="KAK5977846.1"/>
    </source>
</evidence>
<proteinExistence type="predicted"/>
<dbReference type="EMBL" id="WIXE01010127">
    <property type="protein sequence ID" value="KAK5977846.1"/>
    <property type="molecule type" value="Genomic_DNA"/>
</dbReference>
<name>A0AAN8FF36_TRICO</name>
<dbReference type="InterPro" id="IPR027417">
    <property type="entry name" value="P-loop_NTPase"/>
</dbReference>
<dbReference type="Gene3D" id="3.40.50.300">
    <property type="entry name" value="P-loop containing nucleotide triphosphate hydrolases"/>
    <property type="match status" value="1"/>
</dbReference>
<accession>A0AAN8FF36</accession>
<dbReference type="AlphaFoldDB" id="A0AAN8FF36"/>
<reference evidence="1 2" key="1">
    <citation type="submission" date="2019-10" db="EMBL/GenBank/DDBJ databases">
        <title>Assembly and Annotation for the nematode Trichostrongylus colubriformis.</title>
        <authorList>
            <person name="Martin J."/>
        </authorList>
    </citation>
    <scope>NUCLEOTIDE SEQUENCE [LARGE SCALE GENOMIC DNA]</scope>
    <source>
        <strain evidence="1">G859</strain>
        <tissue evidence="1">Whole worm</tissue>
    </source>
</reference>
<evidence type="ECO:0000313" key="2">
    <source>
        <dbReference type="Proteomes" id="UP001331761"/>
    </source>
</evidence>
<protein>
    <submittedName>
        <fullName evidence="1">Uncharacterized protein</fullName>
    </submittedName>
</protein>